<name>A0ABT3ACH5_9ALTE</name>
<comment type="caution">
    <text evidence="5">The sequence shown here is derived from an EMBL/GenBank/DDBJ whole genome shotgun (WGS) entry which is preliminary data.</text>
</comment>
<organism evidence="5 6">
    <name type="scientific">Fluctibacter corallii</name>
    <dbReference type="NCBI Taxonomy" id="2984329"/>
    <lineage>
        <taxon>Bacteria</taxon>
        <taxon>Pseudomonadati</taxon>
        <taxon>Pseudomonadota</taxon>
        <taxon>Gammaproteobacteria</taxon>
        <taxon>Alteromonadales</taxon>
        <taxon>Alteromonadaceae</taxon>
        <taxon>Fluctibacter</taxon>
    </lineage>
</organism>
<dbReference type="Gene3D" id="3.40.190.10">
    <property type="entry name" value="Periplasmic binding protein-like II"/>
    <property type="match status" value="2"/>
</dbReference>
<evidence type="ECO:0000313" key="5">
    <source>
        <dbReference type="EMBL" id="MCV2886386.1"/>
    </source>
</evidence>
<sequence length="274" mass="30829">MRVVSACIGFLFSALALITPAHGIGAANKDLSKPSIVVADTDWAPFFFAGRVWTQDGLAKEVLKRCIPEAGFQPQFMFIPVGRLKQNVTEGMVDINVYGHNPERDAFVTYGKESVFESTYRAFIRNDATFDVEHSVDFKPLKVGHLNGLNYWPEYRTVIKSKTDMGEVHTVKRDEELVHALVNGDVDVVVASSTTFHWHAQQLGLGHKVKATTYGSDSRAYFMTLSKSSEIVKDHAAFLHSTDQCIRNMKESGEYNEIESRYYSHYYAITQAPF</sequence>
<gene>
    <name evidence="5" type="ORF">OE749_16955</name>
</gene>
<dbReference type="SUPFAM" id="SSF53850">
    <property type="entry name" value="Periplasmic binding protein-like II"/>
    <property type="match status" value="1"/>
</dbReference>
<dbReference type="RefSeq" id="WP_263713673.1">
    <property type="nucleotide sequence ID" value="NZ_JAOWKX010000010.1"/>
</dbReference>
<dbReference type="InterPro" id="IPR001638">
    <property type="entry name" value="Solute-binding_3/MltF_N"/>
</dbReference>
<feature type="domain" description="Solute-binding protein family 3/N-terminal" evidence="4">
    <location>
        <begin position="37"/>
        <end position="264"/>
    </location>
</feature>
<feature type="signal peptide" evidence="3">
    <location>
        <begin position="1"/>
        <end position="16"/>
    </location>
</feature>
<dbReference type="Pfam" id="PF00497">
    <property type="entry name" value="SBP_bac_3"/>
    <property type="match status" value="1"/>
</dbReference>
<protein>
    <submittedName>
        <fullName evidence="5">Transporter substrate-binding domain-containing protein</fullName>
    </submittedName>
</protein>
<dbReference type="PANTHER" id="PTHR35936:SF25">
    <property type="entry name" value="ABC TRANSPORTER SUBSTRATE-BINDING PROTEIN"/>
    <property type="match status" value="1"/>
</dbReference>
<evidence type="ECO:0000256" key="2">
    <source>
        <dbReference type="ARBA" id="ARBA00022729"/>
    </source>
</evidence>
<dbReference type="Proteomes" id="UP001652504">
    <property type="component" value="Unassembled WGS sequence"/>
</dbReference>
<dbReference type="EMBL" id="JAOWKX010000010">
    <property type="protein sequence ID" value="MCV2886386.1"/>
    <property type="molecule type" value="Genomic_DNA"/>
</dbReference>
<evidence type="ECO:0000256" key="1">
    <source>
        <dbReference type="ARBA" id="ARBA00010333"/>
    </source>
</evidence>
<evidence type="ECO:0000256" key="3">
    <source>
        <dbReference type="SAM" id="SignalP"/>
    </source>
</evidence>
<feature type="chain" id="PRO_5045488885" evidence="3">
    <location>
        <begin position="17"/>
        <end position="274"/>
    </location>
</feature>
<dbReference type="PANTHER" id="PTHR35936">
    <property type="entry name" value="MEMBRANE-BOUND LYTIC MUREIN TRANSGLYCOSYLASE F"/>
    <property type="match status" value="1"/>
</dbReference>
<evidence type="ECO:0000313" key="6">
    <source>
        <dbReference type="Proteomes" id="UP001652504"/>
    </source>
</evidence>
<keyword evidence="6" id="KW-1185">Reference proteome</keyword>
<comment type="similarity">
    <text evidence="1">Belongs to the bacterial solute-binding protein 3 family.</text>
</comment>
<proteinExistence type="inferred from homology"/>
<accession>A0ABT3ACH5</accession>
<keyword evidence="2 3" id="KW-0732">Signal</keyword>
<evidence type="ECO:0000259" key="4">
    <source>
        <dbReference type="Pfam" id="PF00497"/>
    </source>
</evidence>
<reference evidence="5 6" key="1">
    <citation type="submission" date="2022-10" db="EMBL/GenBank/DDBJ databases">
        <title>Aestuariibacter sp. AA17 isolated from Montipora capitata coral fragment.</title>
        <authorList>
            <person name="Emsley S.A."/>
            <person name="Pfannmuller K.M."/>
            <person name="Loughran R.M."/>
            <person name="Shlafstein M."/>
            <person name="Papke E."/>
            <person name="Saw J.H."/>
            <person name="Ushijima B."/>
            <person name="Videau P."/>
        </authorList>
    </citation>
    <scope>NUCLEOTIDE SEQUENCE [LARGE SCALE GENOMIC DNA]</scope>
    <source>
        <strain evidence="5 6">AA17</strain>
    </source>
</reference>